<accession>A0A1M4WHB8</accession>
<evidence type="ECO:0000259" key="2">
    <source>
        <dbReference type="Pfam" id="PF00534"/>
    </source>
</evidence>
<evidence type="ECO:0000256" key="1">
    <source>
        <dbReference type="ARBA" id="ARBA00022679"/>
    </source>
</evidence>
<dbReference type="InterPro" id="IPR001296">
    <property type="entry name" value="Glyco_trans_1"/>
</dbReference>
<dbReference type="PANTHER" id="PTHR46401">
    <property type="entry name" value="GLYCOSYLTRANSFERASE WBBK-RELATED"/>
    <property type="match status" value="1"/>
</dbReference>
<evidence type="ECO:0000313" key="4">
    <source>
        <dbReference type="EMBL" id="SHE80577.1"/>
    </source>
</evidence>
<dbReference type="GO" id="GO:0016757">
    <property type="term" value="F:glycosyltransferase activity"/>
    <property type="evidence" value="ECO:0007669"/>
    <property type="project" value="InterPro"/>
</dbReference>
<evidence type="ECO:0000313" key="5">
    <source>
        <dbReference type="Proteomes" id="UP000184035"/>
    </source>
</evidence>
<dbReference type="EMBL" id="FQVM01000012">
    <property type="protein sequence ID" value="SHE80577.1"/>
    <property type="molecule type" value="Genomic_DNA"/>
</dbReference>
<dbReference type="OrthoDB" id="9797829at2"/>
<proteinExistence type="predicted"/>
<dbReference type="PANTHER" id="PTHR46401:SF2">
    <property type="entry name" value="GLYCOSYLTRANSFERASE WBBK-RELATED"/>
    <property type="match status" value="1"/>
</dbReference>
<feature type="domain" description="Glycosyl transferase family 1" evidence="2">
    <location>
        <begin position="193"/>
        <end position="350"/>
    </location>
</feature>
<dbReference type="FunFam" id="3.40.50.2000:FF:000119">
    <property type="entry name" value="Glycosyl transferase group 1"/>
    <property type="match status" value="1"/>
</dbReference>
<gene>
    <name evidence="4" type="ORF">SAMN05443638_11242</name>
</gene>
<dbReference type="GO" id="GO:0009103">
    <property type="term" value="P:lipopolysaccharide biosynthetic process"/>
    <property type="evidence" value="ECO:0007669"/>
    <property type="project" value="TreeGrafter"/>
</dbReference>
<reference evidence="4 5" key="1">
    <citation type="submission" date="2016-11" db="EMBL/GenBank/DDBJ databases">
        <authorList>
            <person name="Jaros S."/>
            <person name="Januszkiewicz K."/>
            <person name="Wedrychowicz H."/>
        </authorList>
    </citation>
    <scope>NUCLEOTIDE SEQUENCE [LARGE SCALE GENOMIC DNA]</scope>
    <source>
        <strain evidence="4 5">DSM 2631</strain>
    </source>
</reference>
<dbReference type="Pfam" id="PF00534">
    <property type="entry name" value="Glycos_transf_1"/>
    <property type="match status" value="1"/>
</dbReference>
<dbReference type="RefSeq" id="WP_072895733.1">
    <property type="nucleotide sequence ID" value="NZ_FQVM01000012.1"/>
</dbReference>
<evidence type="ECO:0000259" key="3">
    <source>
        <dbReference type="Pfam" id="PF13439"/>
    </source>
</evidence>
<dbReference type="Gene3D" id="3.40.50.2000">
    <property type="entry name" value="Glycogen Phosphorylase B"/>
    <property type="match status" value="2"/>
</dbReference>
<dbReference type="SUPFAM" id="SSF53756">
    <property type="entry name" value="UDP-Glycosyltransferase/glycogen phosphorylase"/>
    <property type="match status" value="1"/>
</dbReference>
<sequence length="372" mass="42564">MKVALDGRGINWYRGTGIGTYTFNVFKRIIDKDTKNFYNIFWSGENYNKFKRDNTSIYLASNRHQRFFENNYIPSFIKENNIDLYHIPQNGIGLSNNIDCKKIVTIHDLIPYILPETVGKGYLKKFLDFMPKIIENSSAIITVSEYSKKDIIKFFPNFPKDKIFVTPLAADKKFIPLDKDICRLDIQKKYNFSTPYLLYIGGFSARKNVCGLIKGFKNSLKSLNKKISLVIAGSLKDDAKSIIDLINSLDLKDKVILTGFIEDEYLPILYNGSEGFIYPSYYEGFGLPPLEAMSCKIPVITSNVTSIPEVVKDCGILIDPSKEDSLSEAIETIINNEDFRNFIAEKGYKRSKDFSWDKTAENTLSVYKNILK</sequence>
<dbReference type="CDD" id="cd03809">
    <property type="entry name" value="GT4_MtfB-like"/>
    <property type="match status" value="1"/>
</dbReference>
<dbReference type="InterPro" id="IPR028098">
    <property type="entry name" value="Glyco_trans_4-like_N"/>
</dbReference>
<feature type="domain" description="Glycosyltransferase subfamily 4-like N-terminal" evidence="3">
    <location>
        <begin position="63"/>
        <end position="171"/>
    </location>
</feature>
<keyword evidence="1 4" id="KW-0808">Transferase</keyword>
<dbReference type="STRING" id="1533.SAMN05443638_11242"/>
<name>A0A1M4WHB8_9CLOT</name>
<protein>
    <submittedName>
        <fullName evidence="4">Glycosyltransferase involved in cell wall bisynthesis</fullName>
    </submittedName>
</protein>
<keyword evidence="5" id="KW-1185">Reference proteome</keyword>
<dbReference type="Proteomes" id="UP000184035">
    <property type="component" value="Unassembled WGS sequence"/>
</dbReference>
<dbReference type="AlphaFoldDB" id="A0A1M4WHB8"/>
<organism evidence="4 5">
    <name type="scientific">Clostridium fallax</name>
    <dbReference type="NCBI Taxonomy" id="1533"/>
    <lineage>
        <taxon>Bacteria</taxon>
        <taxon>Bacillati</taxon>
        <taxon>Bacillota</taxon>
        <taxon>Clostridia</taxon>
        <taxon>Eubacteriales</taxon>
        <taxon>Clostridiaceae</taxon>
        <taxon>Clostridium</taxon>
    </lineage>
</organism>
<dbReference type="Pfam" id="PF13439">
    <property type="entry name" value="Glyco_transf_4"/>
    <property type="match status" value="1"/>
</dbReference>